<name>A0A7Z0CQR0_9ACTN</name>
<gene>
    <name evidence="1" type="ORF">BJ993_004718</name>
</gene>
<comment type="caution">
    <text evidence="1">The sequence shown here is derived from an EMBL/GenBank/DDBJ whole genome shotgun (WGS) entry which is preliminary data.</text>
</comment>
<evidence type="ECO:0000313" key="2">
    <source>
        <dbReference type="Proteomes" id="UP000562045"/>
    </source>
</evidence>
<reference evidence="1 2" key="1">
    <citation type="submission" date="2020-07" db="EMBL/GenBank/DDBJ databases">
        <title>Sequencing the genomes of 1000 actinobacteria strains.</title>
        <authorList>
            <person name="Klenk H.-P."/>
        </authorList>
    </citation>
    <scope>NUCLEOTIDE SEQUENCE [LARGE SCALE GENOMIC DNA]</scope>
    <source>
        <strain evidence="1 2">DSM 15131</strain>
    </source>
</reference>
<protein>
    <submittedName>
        <fullName evidence="1">Uncharacterized protein</fullName>
    </submittedName>
</protein>
<dbReference type="EMBL" id="JACBZM010000001">
    <property type="protein sequence ID" value="NYI47638.1"/>
    <property type="molecule type" value="Genomic_DNA"/>
</dbReference>
<dbReference type="Proteomes" id="UP000562045">
    <property type="component" value="Unassembled WGS sequence"/>
</dbReference>
<sequence>MTTAQHPDELPQELVLELRDQLTPLASPLYDGLAHSLAFANKHNSRFSFKEQPHLWSLTARAEMREYYKGQPLPDGWVVAGDPRLMGQLIFSNDDFGLDLSFIKENRRVHRGSLPPAGSGRTRRQRWASPALFELDGTFIRADRIVMHHAWDYGTDDEGNVDLNAFKTRIVHTTEAGVFGRSVGCNFFFNILPTGGLHTTQRFDGDAAEEDFFLKRDVNDQQ</sequence>
<accession>A0A7Z0CQR0</accession>
<dbReference type="AlphaFoldDB" id="A0A7Z0CQR0"/>
<proteinExistence type="predicted"/>
<dbReference type="RefSeq" id="WP_179651672.1">
    <property type="nucleotide sequence ID" value="NZ_JACBZM010000001.1"/>
</dbReference>
<organism evidence="1 2">
    <name type="scientific">Nocardioides aromaticivorans</name>
    <dbReference type="NCBI Taxonomy" id="200618"/>
    <lineage>
        <taxon>Bacteria</taxon>
        <taxon>Bacillati</taxon>
        <taxon>Actinomycetota</taxon>
        <taxon>Actinomycetes</taxon>
        <taxon>Propionibacteriales</taxon>
        <taxon>Nocardioidaceae</taxon>
        <taxon>Nocardioides</taxon>
    </lineage>
</organism>
<evidence type="ECO:0000313" key="1">
    <source>
        <dbReference type="EMBL" id="NYI47638.1"/>
    </source>
</evidence>